<dbReference type="RefSeq" id="WP_150415452.1">
    <property type="nucleotide sequence ID" value="NZ_VYQF01000003.1"/>
</dbReference>
<evidence type="ECO:0000313" key="1">
    <source>
        <dbReference type="EMBL" id="KAA9038731.1"/>
    </source>
</evidence>
<comment type="caution">
    <text evidence="1">The sequence shown here is derived from an EMBL/GenBank/DDBJ whole genome shotgun (WGS) entry which is preliminary data.</text>
</comment>
<dbReference type="Proteomes" id="UP000326903">
    <property type="component" value="Unassembled WGS sequence"/>
</dbReference>
<proteinExistence type="predicted"/>
<reference evidence="1 2" key="1">
    <citation type="submission" date="2019-09" db="EMBL/GenBank/DDBJ databases">
        <title>Draft genome sequence of Ginsengibacter sp. BR5-29.</title>
        <authorList>
            <person name="Im W.-T."/>
        </authorList>
    </citation>
    <scope>NUCLEOTIDE SEQUENCE [LARGE SCALE GENOMIC DNA]</scope>
    <source>
        <strain evidence="1 2">BR5-29</strain>
    </source>
</reference>
<name>A0A5J5IH35_9BACT</name>
<evidence type="ECO:0000313" key="2">
    <source>
        <dbReference type="Proteomes" id="UP000326903"/>
    </source>
</evidence>
<dbReference type="EMBL" id="VYQF01000003">
    <property type="protein sequence ID" value="KAA9038731.1"/>
    <property type="molecule type" value="Genomic_DNA"/>
</dbReference>
<keyword evidence="2" id="KW-1185">Reference proteome</keyword>
<dbReference type="AlphaFoldDB" id="A0A5J5IH35"/>
<organism evidence="1 2">
    <name type="scientific">Ginsengibacter hankyongi</name>
    <dbReference type="NCBI Taxonomy" id="2607284"/>
    <lineage>
        <taxon>Bacteria</taxon>
        <taxon>Pseudomonadati</taxon>
        <taxon>Bacteroidota</taxon>
        <taxon>Chitinophagia</taxon>
        <taxon>Chitinophagales</taxon>
        <taxon>Chitinophagaceae</taxon>
        <taxon>Ginsengibacter</taxon>
    </lineage>
</organism>
<sequence>MEELTQLILNNITFNKKILIVKEIISTKDTLFLKAHPTIFKDLVKIRKVRNEMAHTILYIQDTFVGNRHKLKQDVTKLGNKQIEFDEKK</sequence>
<accession>A0A5J5IH35</accession>
<gene>
    <name evidence="1" type="ORF">FW778_14400</name>
</gene>
<protein>
    <submittedName>
        <fullName evidence="1">Uncharacterized protein</fullName>
    </submittedName>
</protein>